<dbReference type="EMBL" id="ML121599">
    <property type="protein sequence ID" value="RPB19064.1"/>
    <property type="molecule type" value="Genomic_DNA"/>
</dbReference>
<evidence type="ECO:0000313" key="1">
    <source>
        <dbReference type="EMBL" id="RPB19064.1"/>
    </source>
</evidence>
<keyword evidence="2" id="KW-1185">Reference proteome</keyword>
<sequence>MDQHKSATRPHKYTDRSPELLLRMFNAYPILESVLSCSHRPDIVNLARTCRTLHLTFTTAVVKLRKAFPSCDTTSLKPCFLCNIPVCERCGVDTRQQETPDETMVRTKNEYALLGRRTPDLMELLTRAAPLGVSRITHVIKRFCFCELCFQKPEATMGKPVQNDWALEPTSSEIQLRILRFPTLWLGNAPNADDPCKCAMFDTVCEVPLHYVKVESLPINCELGALARGCLRDLRVMPFYMMD</sequence>
<reference evidence="1 2" key="1">
    <citation type="journal article" date="2018" name="Nat. Ecol. Evol.">
        <title>Pezizomycetes genomes reveal the molecular basis of ectomycorrhizal truffle lifestyle.</title>
        <authorList>
            <person name="Murat C."/>
            <person name="Payen T."/>
            <person name="Noel B."/>
            <person name="Kuo A."/>
            <person name="Morin E."/>
            <person name="Chen J."/>
            <person name="Kohler A."/>
            <person name="Krizsan K."/>
            <person name="Balestrini R."/>
            <person name="Da Silva C."/>
            <person name="Montanini B."/>
            <person name="Hainaut M."/>
            <person name="Levati E."/>
            <person name="Barry K.W."/>
            <person name="Belfiori B."/>
            <person name="Cichocki N."/>
            <person name="Clum A."/>
            <person name="Dockter R.B."/>
            <person name="Fauchery L."/>
            <person name="Guy J."/>
            <person name="Iotti M."/>
            <person name="Le Tacon F."/>
            <person name="Lindquist E.A."/>
            <person name="Lipzen A."/>
            <person name="Malagnac F."/>
            <person name="Mello A."/>
            <person name="Molinier V."/>
            <person name="Miyauchi S."/>
            <person name="Poulain J."/>
            <person name="Riccioni C."/>
            <person name="Rubini A."/>
            <person name="Sitrit Y."/>
            <person name="Splivallo R."/>
            <person name="Traeger S."/>
            <person name="Wang M."/>
            <person name="Zifcakova L."/>
            <person name="Wipf D."/>
            <person name="Zambonelli A."/>
            <person name="Paolocci F."/>
            <person name="Nowrousian M."/>
            <person name="Ottonello S."/>
            <person name="Baldrian P."/>
            <person name="Spatafora J.W."/>
            <person name="Henrissat B."/>
            <person name="Nagy L.G."/>
            <person name="Aury J.M."/>
            <person name="Wincker P."/>
            <person name="Grigoriev I.V."/>
            <person name="Bonfante P."/>
            <person name="Martin F.M."/>
        </authorList>
    </citation>
    <scope>NUCLEOTIDE SEQUENCE [LARGE SCALE GENOMIC DNA]</scope>
    <source>
        <strain evidence="1 2">ATCC MYA-4762</strain>
    </source>
</reference>
<name>A0A3N4L830_9PEZI</name>
<protein>
    <submittedName>
        <fullName evidence="1">Uncharacterized protein</fullName>
    </submittedName>
</protein>
<gene>
    <name evidence="1" type="ORF">L211DRAFT_853525</name>
</gene>
<dbReference type="InParanoid" id="A0A3N4L830"/>
<proteinExistence type="predicted"/>
<dbReference type="Proteomes" id="UP000267821">
    <property type="component" value="Unassembled WGS sequence"/>
</dbReference>
<dbReference type="OrthoDB" id="5456071at2759"/>
<accession>A0A3N4L830</accession>
<evidence type="ECO:0000313" key="2">
    <source>
        <dbReference type="Proteomes" id="UP000267821"/>
    </source>
</evidence>
<organism evidence="1 2">
    <name type="scientific">Terfezia boudieri ATCC MYA-4762</name>
    <dbReference type="NCBI Taxonomy" id="1051890"/>
    <lineage>
        <taxon>Eukaryota</taxon>
        <taxon>Fungi</taxon>
        <taxon>Dikarya</taxon>
        <taxon>Ascomycota</taxon>
        <taxon>Pezizomycotina</taxon>
        <taxon>Pezizomycetes</taxon>
        <taxon>Pezizales</taxon>
        <taxon>Pezizaceae</taxon>
        <taxon>Terfezia</taxon>
    </lineage>
</organism>
<dbReference type="AlphaFoldDB" id="A0A3N4L830"/>